<reference evidence="1 2" key="1">
    <citation type="submission" date="2023-03" db="EMBL/GenBank/DDBJ databases">
        <authorList>
            <person name="Shen W."/>
            <person name="Cai J."/>
        </authorList>
    </citation>
    <scope>NUCLEOTIDE SEQUENCE [LARGE SCALE GENOMIC DNA]</scope>
    <source>
        <strain evidence="1 2">Y2</strain>
    </source>
</reference>
<evidence type="ECO:0000313" key="1">
    <source>
        <dbReference type="EMBL" id="MDT2516196.1"/>
    </source>
</evidence>
<proteinExistence type="predicted"/>
<dbReference type="AlphaFoldDB" id="A0ABD5FD19"/>
<dbReference type="Proteomes" id="UP001264335">
    <property type="component" value="Unassembled WGS sequence"/>
</dbReference>
<evidence type="ECO:0000313" key="2">
    <source>
        <dbReference type="Proteomes" id="UP001264335"/>
    </source>
</evidence>
<sequence>MQYALEIRCNNGALEGTNKKIKAIKRVA</sequence>
<gene>
    <name evidence="1" type="ORF">P7D79_18375</name>
</gene>
<comment type="caution">
    <text evidence="1">The sequence shown here is derived from an EMBL/GenBank/DDBJ whole genome shotgun (WGS) entry which is preliminary data.</text>
</comment>
<organism evidence="1 2">
    <name type="scientific">Enterococcus avium</name>
    <name type="common">Streptococcus avium</name>
    <dbReference type="NCBI Taxonomy" id="33945"/>
    <lineage>
        <taxon>Bacteria</taxon>
        <taxon>Bacillati</taxon>
        <taxon>Bacillota</taxon>
        <taxon>Bacilli</taxon>
        <taxon>Lactobacillales</taxon>
        <taxon>Enterococcaceae</taxon>
        <taxon>Enterococcus</taxon>
    </lineage>
</organism>
<accession>A0ABD5FD19</accession>
<protein>
    <submittedName>
        <fullName evidence="1">Transposase</fullName>
    </submittedName>
</protein>
<name>A0ABD5FD19_ENTAV</name>
<dbReference type="EMBL" id="JARPWY010000069">
    <property type="protein sequence ID" value="MDT2516196.1"/>
    <property type="molecule type" value="Genomic_DNA"/>
</dbReference>